<keyword evidence="3" id="KW-0732">Signal</keyword>
<evidence type="ECO:0000259" key="4">
    <source>
        <dbReference type="Pfam" id="PF13407"/>
    </source>
</evidence>
<accession>A0A1U9KRL2</accession>
<protein>
    <submittedName>
        <fullName evidence="5">ABC transporter</fullName>
    </submittedName>
</protein>
<dbReference type="PANTHER" id="PTHR46847:SF2">
    <property type="entry name" value="ABC TRANSPORTER SUGAR-BINDING PROTEIN"/>
    <property type="match status" value="1"/>
</dbReference>
<dbReference type="SUPFAM" id="SSF53822">
    <property type="entry name" value="Periplasmic binding protein-like I"/>
    <property type="match status" value="1"/>
</dbReference>
<gene>
    <name evidence="5" type="ORF">A0U93_11785</name>
</gene>
<evidence type="ECO:0000256" key="2">
    <source>
        <dbReference type="ARBA" id="ARBA00007639"/>
    </source>
</evidence>
<evidence type="ECO:0000256" key="3">
    <source>
        <dbReference type="ARBA" id="ARBA00022729"/>
    </source>
</evidence>
<dbReference type="Proteomes" id="UP000188604">
    <property type="component" value="Chromosome"/>
</dbReference>
<dbReference type="EMBL" id="CP014691">
    <property type="protein sequence ID" value="AQS88501.1"/>
    <property type="molecule type" value="Genomic_DNA"/>
</dbReference>
<dbReference type="STRING" id="320497.A0U93_11785"/>
<dbReference type="AlphaFoldDB" id="A0A1U9KRL2"/>
<dbReference type="InterPro" id="IPR028082">
    <property type="entry name" value="Peripla_BP_I"/>
</dbReference>
<evidence type="ECO:0000313" key="5">
    <source>
        <dbReference type="EMBL" id="AQS88501.1"/>
    </source>
</evidence>
<dbReference type="GO" id="GO:0030246">
    <property type="term" value="F:carbohydrate binding"/>
    <property type="evidence" value="ECO:0007669"/>
    <property type="project" value="UniProtKB-ARBA"/>
</dbReference>
<feature type="domain" description="Periplasmic binding protein" evidence="4">
    <location>
        <begin position="18"/>
        <end position="271"/>
    </location>
</feature>
<dbReference type="CDD" id="cd06321">
    <property type="entry name" value="PBP1_ABC_sugar_binding-like"/>
    <property type="match status" value="1"/>
</dbReference>
<dbReference type="GO" id="GO:0030313">
    <property type="term" value="C:cell envelope"/>
    <property type="evidence" value="ECO:0007669"/>
    <property type="project" value="UniProtKB-SubCell"/>
</dbReference>
<name>A0A1U9KRL2_9PROT</name>
<sequence length="302" mass="31237">MGLAGLAHAADDSSVHKIGITVGSMGNPFFLATIRGITQQASSQAPNASVQSVSADYDIGKQASQVDSFIAAGVDLVMFNAVDHAAAGPLVKRMHDNRMTVIAFDVGAPGADGTVTTNNVKAGELSCQYIVDRLKGKGDVVIVNGPPVTALIDRVTGCMGVFAKAPGIHVLSSNQDGHGSREGGLAVAQSTFVRFPKIDAIFAVNDPTAVGVELAARQAGRKDFFITAVDGSPEVEQSLRQGGGLIAATASQDPFRIATTATQLGIDIRAGRAKTGTVQLLDPHLITADNIASYRGWNASRS</sequence>
<comment type="subcellular location">
    <subcellularLocation>
        <location evidence="1">Cell envelope</location>
    </subcellularLocation>
</comment>
<dbReference type="KEGG" id="nch:A0U93_11785"/>
<dbReference type="PANTHER" id="PTHR46847">
    <property type="entry name" value="D-ALLOSE-BINDING PERIPLASMIC PROTEIN-RELATED"/>
    <property type="match status" value="1"/>
</dbReference>
<dbReference type="Gene3D" id="3.40.50.2300">
    <property type="match status" value="2"/>
</dbReference>
<organism evidence="5 6">
    <name type="scientific">Neoasaia chiangmaiensis</name>
    <dbReference type="NCBI Taxonomy" id="320497"/>
    <lineage>
        <taxon>Bacteria</taxon>
        <taxon>Pseudomonadati</taxon>
        <taxon>Pseudomonadota</taxon>
        <taxon>Alphaproteobacteria</taxon>
        <taxon>Acetobacterales</taxon>
        <taxon>Acetobacteraceae</taxon>
        <taxon>Neoasaia</taxon>
    </lineage>
</organism>
<keyword evidence="6" id="KW-1185">Reference proteome</keyword>
<evidence type="ECO:0000256" key="1">
    <source>
        <dbReference type="ARBA" id="ARBA00004196"/>
    </source>
</evidence>
<comment type="similarity">
    <text evidence="2">Belongs to the bacterial solute-binding protein 2 family.</text>
</comment>
<dbReference type="InterPro" id="IPR025997">
    <property type="entry name" value="SBP_2_dom"/>
</dbReference>
<proteinExistence type="inferred from homology"/>
<reference evidence="5 6" key="1">
    <citation type="submission" date="2016-03" db="EMBL/GenBank/DDBJ databases">
        <title>Acetic acid bacteria sequencing.</title>
        <authorList>
            <person name="Brandt J."/>
            <person name="Jakob F."/>
            <person name="Vogel R.F."/>
        </authorList>
    </citation>
    <scope>NUCLEOTIDE SEQUENCE [LARGE SCALE GENOMIC DNA]</scope>
    <source>
        <strain evidence="5 6">NBRC 101099</strain>
    </source>
</reference>
<dbReference type="Pfam" id="PF13407">
    <property type="entry name" value="Peripla_BP_4"/>
    <property type="match status" value="1"/>
</dbReference>
<evidence type="ECO:0000313" key="6">
    <source>
        <dbReference type="Proteomes" id="UP000188604"/>
    </source>
</evidence>